<evidence type="ECO:0000256" key="3">
    <source>
        <dbReference type="ARBA" id="ARBA00022531"/>
    </source>
</evidence>
<evidence type="ECO:0000256" key="5">
    <source>
        <dbReference type="ARBA" id="ARBA00022946"/>
    </source>
</evidence>
<name>A0ABP0USW5_9BRYO</name>
<sequence>MAASSCTSMTGVSSSVTALASSKSGVLNGASVAAPSARSVAVFFNGKSSVSSLCCRAKMEVDQDASSSVGASSSPAALPRRLALTLLAGVIAAGSRAAPANAAYGESANIFGTPKVDTGFVLKSFDGFKLEVPAKWNPSSEREFPGQILKYEDNFDSVSNFTVSVTPSSKTSIKDYGSPEKFLEEVSYLLGKQSYSGLTQSEGGFKDNAVSTAAVLESSATEVNGKPYYKVNVLTRTADGTEGGRHQVIVGTVSDGKLYLLKAQAGDKRWFKGSKKFVEGVANSFNVA</sequence>
<keyword evidence="5" id="KW-0809">Transit peptide</keyword>
<reference evidence="14" key="1">
    <citation type="submission" date="2024-02" db="EMBL/GenBank/DDBJ databases">
        <authorList>
            <consortium name="ELIXIR-Norway"/>
            <consortium name="Elixir Norway"/>
        </authorList>
    </citation>
    <scope>NUCLEOTIDE SEQUENCE</scope>
</reference>
<keyword evidence="15" id="KW-1185">Reference proteome</keyword>
<keyword evidence="4" id="KW-0934">Plastid</keyword>
<dbReference type="Gene3D" id="3.40.1000.10">
    <property type="entry name" value="Mog1/PsbP, alpha/beta/alpha sandwich"/>
    <property type="match status" value="1"/>
</dbReference>
<dbReference type="Pfam" id="PF01789">
    <property type="entry name" value="PsbP"/>
    <property type="match status" value="1"/>
</dbReference>
<evidence type="ECO:0000256" key="11">
    <source>
        <dbReference type="ARBA" id="ARBA00035638"/>
    </source>
</evidence>
<evidence type="ECO:0000256" key="4">
    <source>
        <dbReference type="ARBA" id="ARBA00022640"/>
    </source>
</evidence>
<evidence type="ECO:0000313" key="14">
    <source>
        <dbReference type="EMBL" id="CAK9229170.1"/>
    </source>
</evidence>
<dbReference type="Proteomes" id="UP001497512">
    <property type="component" value="Chromosome 6"/>
</dbReference>
<proteinExistence type="inferred from homology"/>
<dbReference type="InterPro" id="IPR016123">
    <property type="entry name" value="Mog1/PsbP_a/b/a-sand"/>
</dbReference>
<evidence type="ECO:0000256" key="6">
    <source>
        <dbReference type="ARBA" id="ARBA00023078"/>
    </source>
</evidence>
<dbReference type="EMBL" id="OZ019898">
    <property type="protein sequence ID" value="CAK9229170.1"/>
    <property type="molecule type" value="Genomic_DNA"/>
</dbReference>
<keyword evidence="3" id="KW-0602">Photosynthesis</keyword>
<evidence type="ECO:0000313" key="15">
    <source>
        <dbReference type="Proteomes" id="UP001497512"/>
    </source>
</evidence>
<keyword evidence="2" id="KW-0150">Chloroplast</keyword>
<comment type="function">
    <text evidence="1">May be involved in the regulation of photosystem II.</text>
</comment>
<comment type="subcellular location">
    <subcellularLocation>
        <location evidence="12">Plastid</location>
        <location evidence="12">Chloroplast thylakoid</location>
    </subcellularLocation>
</comment>
<feature type="domain" description="PsbP C-terminal" evidence="13">
    <location>
        <begin position="124"/>
        <end position="287"/>
    </location>
</feature>
<evidence type="ECO:0000256" key="1">
    <source>
        <dbReference type="ARBA" id="ARBA00002851"/>
    </source>
</evidence>
<protein>
    <recommendedName>
        <fullName evidence="10">23 kDa subunit of oxygen evolving system of photosystem II</fullName>
    </recommendedName>
    <alternativeName>
        <fullName evidence="9">23 kDa thylakoid membrane protein</fullName>
    </alternativeName>
    <alternativeName>
        <fullName evidence="8">OEC 23 kDa subunit</fullName>
    </alternativeName>
</protein>
<accession>A0ABP0USW5</accession>
<keyword evidence="6" id="KW-0793">Thylakoid</keyword>
<evidence type="ECO:0000256" key="7">
    <source>
        <dbReference type="ARBA" id="ARBA00023276"/>
    </source>
</evidence>
<organism evidence="14 15">
    <name type="scientific">Sphagnum troendelagicum</name>
    <dbReference type="NCBI Taxonomy" id="128251"/>
    <lineage>
        <taxon>Eukaryota</taxon>
        <taxon>Viridiplantae</taxon>
        <taxon>Streptophyta</taxon>
        <taxon>Embryophyta</taxon>
        <taxon>Bryophyta</taxon>
        <taxon>Sphagnophytina</taxon>
        <taxon>Sphagnopsida</taxon>
        <taxon>Sphagnales</taxon>
        <taxon>Sphagnaceae</taxon>
        <taxon>Sphagnum</taxon>
    </lineage>
</organism>
<dbReference type="InterPro" id="IPR002683">
    <property type="entry name" value="PsbP_C"/>
</dbReference>
<evidence type="ECO:0000256" key="2">
    <source>
        <dbReference type="ARBA" id="ARBA00022528"/>
    </source>
</evidence>
<evidence type="ECO:0000256" key="10">
    <source>
        <dbReference type="ARBA" id="ARBA00032148"/>
    </source>
</evidence>
<gene>
    <name evidence="14" type="ORF">CSSPTR1EN2_LOCUS19599</name>
</gene>
<evidence type="ECO:0000259" key="13">
    <source>
        <dbReference type="Pfam" id="PF01789"/>
    </source>
</evidence>
<evidence type="ECO:0000256" key="12">
    <source>
        <dbReference type="ARBA" id="ARBA00046272"/>
    </source>
</evidence>
<dbReference type="PANTHER" id="PTHR31407:SF6">
    <property type="entry name" value="OXYGEN-EVOLVING ENHANCER PROTEIN 2-1, CHLOROPLASTIC"/>
    <property type="match status" value="1"/>
</dbReference>
<dbReference type="SUPFAM" id="SSF55724">
    <property type="entry name" value="Mog1p/PsbP-like"/>
    <property type="match status" value="1"/>
</dbReference>
<evidence type="ECO:0000256" key="8">
    <source>
        <dbReference type="ARBA" id="ARBA00029584"/>
    </source>
</evidence>
<keyword evidence="7" id="KW-0604">Photosystem II</keyword>
<evidence type="ECO:0000256" key="9">
    <source>
        <dbReference type="ARBA" id="ARBA00031606"/>
    </source>
</evidence>
<dbReference type="PANTHER" id="PTHR31407">
    <property type="match status" value="1"/>
</dbReference>
<comment type="similarity">
    <text evidence="11">Belongs to the PsbP family.</text>
</comment>